<name>A0A0D3FS51_9ORYZ</name>
<organism evidence="1">
    <name type="scientific">Oryza barthii</name>
    <dbReference type="NCBI Taxonomy" id="65489"/>
    <lineage>
        <taxon>Eukaryota</taxon>
        <taxon>Viridiplantae</taxon>
        <taxon>Streptophyta</taxon>
        <taxon>Embryophyta</taxon>
        <taxon>Tracheophyta</taxon>
        <taxon>Spermatophyta</taxon>
        <taxon>Magnoliopsida</taxon>
        <taxon>Liliopsida</taxon>
        <taxon>Poales</taxon>
        <taxon>Poaceae</taxon>
        <taxon>BOP clade</taxon>
        <taxon>Oryzoideae</taxon>
        <taxon>Oryzeae</taxon>
        <taxon>Oryzinae</taxon>
        <taxon>Oryza</taxon>
    </lineage>
</organism>
<proteinExistence type="predicted"/>
<accession>A0A0D3FS51</accession>
<dbReference type="PaxDb" id="65489-OBART04G01230.1"/>
<dbReference type="EnsemblPlants" id="OBART04G01230.1">
    <property type="protein sequence ID" value="OBART04G01230.1"/>
    <property type="gene ID" value="OBART04G01230"/>
</dbReference>
<dbReference type="HOGENOM" id="CLU_1930739_0_0_1"/>
<reference evidence="1" key="2">
    <citation type="submission" date="2015-03" db="UniProtKB">
        <authorList>
            <consortium name="EnsemblPlants"/>
        </authorList>
    </citation>
    <scope>IDENTIFICATION</scope>
</reference>
<protein>
    <submittedName>
        <fullName evidence="1">Uncharacterized protein</fullName>
    </submittedName>
</protein>
<evidence type="ECO:0000313" key="2">
    <source>
        <dbReference type="Proteomes" id="UP000026960"/>
    </source>
</evidence>
<evidence type="ECO:0000313" key="1">
    <source>
        <dbReference type="EnsemblPlants" id="OBART04G01230.1"/>
    </source>
</evidence>
<dbReference type="Proteomes" id="UP000026960">
    <property type="component" value="Chromosome 4"/>
</dbReference>
<sequence>MSAPRPLLASTPPPSLPTPTFSLAQISARLPLHLPTAPTRLASSPIRHCQFASIHHLPDSPAVSGPITIATPLGIYVDDGENVTTVDSNASVVVVVRSSTAVQSAAPYAGPLTSRTFTTRAPGKSRSEGTY</sequence>
<dbReference type="AlphaFoldDB" id="A0A0D3FS51"/>
<reference evidence="1" key="1">
    <citation type="journal article" date="2009" name="Rice">
        <title>De Novo Next Generation Sequencing of Plant Genomes.</title>
        <authorList>
            <person name="Rounsley S."/>
            <person name="Marri P.R."/>
            <person name="Yu Y."/>
            <person name="He R."/>
            <person name="Sisneros N."/>
            <person name="Goicoechea J.L."/>
            <person name="Lee S.J."/>
            <person name="Angelova A."/>
            <person name="Kudrna D."/>
            <person name="Luo M."/>
            <person name="Affourtit J."/>
            <person name="Desany B."/>
            <person name="Knight J."/>
            <person name="Niazi F."/>
            <person name="Egholm M."/>
            <person name="Wing R.A."/>
        </authorList>
    </citation>
    <scope>NUCLEOTIDE SEQUENCE [LARGE SCALE GENOMIC DNA]</scope>
    <source>
        <strain evidence="1">cv. IRGC 105608</strain>
    </source>
</reference>
<keyword evidence="2" id="KW-1185">Reference proteome</keyword>
<dbReference type="Gramene" id="OBART04G01230.1">
    <property type="protein sequence ID" value="OBART04G01230.1"/>
    <property type="gene ID" value="OBART04G01230"/>
</dbReference>